<evidence type="ECO:0000313" key="2">
    <source>
        <dbReference type="Proteomes" id="UP001165064"/>
    </source>
</evidence>
<name>A0ACB5T194_AMBMO</name>
<dbReference type="EMBL" id="BSXS01002243">
    <property type="protein sequence ID" value="GME78570.1"/>
    <property type="molecule type" value="Genomic_DNA"/>
</dbReference>
<dbReference type="Proteomes" id="UP001165064">
    <property type="component" value="Unassembled WGS sequence"/>
</dbReference>
<organism evidence="1 2">
    <name type="scientific">Ambrosiozyma monospora</name>
    <name type="common">Yeast</name>
    <name type="synonym">Endomycopsis monosporus</name>
    <dbReference type="NCBI Taxonomy" id="43982"/>
    <lineage>
        <taxon>Eukaryota</taxon>
        <taxon>Fungi</taxon>
        <taxon>Dikarya</taxon>
        <taxon>Ascomycota</taxon>
        <taxon>Saccharomycotina</taxon>
        <taxon>Pichiomycetes</taxon>
        <taxon>Pichiales</taxon>
        <taxon>Pichiaceae</taxon>
        <taxon>Ambrosiozyma</taxon>
    </lineage>
</organism>
<sequence>MLSTLSASDFTPRPEKSGLHENLTVEAISNLSSKIQQLLWDIDIDYSNYSDYSDDDEDDEEETDKEVDYNFKTTLRSLSPESAAESVFNHALSEAEEVANKTFSESNLNMEKSLKLKLERCATQSQGIEDSRIQLEVIQEQIEI</sequence>
<keyword evidence="2" id="KW-1185">Reference proteome</keyword>
<comment type="caution">
    <text evidence="1">The sequence shown here is derived from an EMBL/GenBank/DDBJ whole genome shotgun (WGS) entry which is preliminary data.</text>
</comment>
<protein>
    <submittedName>
        <fullName evidence="1">Unnamed protein product</fullName>
    </submittedName>
</protein>
<proteinExistence type="predicted"/>
<accession>A0ACB5T194</accession>
<reference evidence="1" key="1">
    <citation type="submission" date="2023-04" db="EMBL/GenBank/DDBJ databases">
        <title>Ambrosiozyma monospora NBRC 10751.</title>
        <authorList>
            <person name="Ichikawa N."/>
            <person name="Sato H."/>
            <person name="Tonouchi N."/>
        </authorList>
    </citation>
    <scope>NUCLEOTIDE SEQUENCE</scope>
    <source>
        <strain evidence="1">NBRC 10751</strain>
    </source>
</reference>
<gene>
    <name evidence="1" type="ORF">Amon02_000350500</name>
</gene>
<evidence type="ECO:0000313" key="1">
    <source>
        <dbReference type="EMBL" id="GME78570.1"/>
    </source>
</evidence>